<dbReference type="CDD" id="cd05117">
    <property type="entry name" value="STKc_CAMK"/>
    <property type="match status" value="1"/>
</dbReference>
<dbReference type="RefSeq" id="XP_013327735.1">
    <property type="nucleotide sequence ID" value="XM_013472281.1"/>
</dbReference>
<dbReference type="EMBL" id="LASV01000201">
    <property type="protein sequence ID" value="KKA21123.1"/>
    <property type="molecule type" value="Genomic_DNA"/>
</dbReference>
<dbReference type="InterPro" id="IPR000253">
    <property type="entry name" value="FHA_dom"/>
</dbReference>
<dbReference type="InterPro" id="IPR008271">
    <property type="entry name" value="Ser/Thr_kinase_AS"/>
</dbReference>
<evidence type="ECO:0000256" key="5">
    <source>
        <dbReference type="ARBA" id="ARBA00048679"/>
    </source>
</evidence>
<organism evidence="10 11">
    <name type="scientific">Rasamsonia emersonii (strain ATCC 16479 / CBS 393.64 / IMI 116815)</name>
    <dbReference type="NCBI Taxonomy" id="1408163"/>
    <lineage>
        <taxon>Eukaryota</taxon>
        <taxon>Fungi</taxon>
        <taxon>Dikarya</taxon>
        <taxon>Ascomycota</taxon>
        <taxon>Pezizomycotina</taxon>
        <taxon>Eurotiomycetes</taxon>
        <taxon>Eurotiomycetidae</taxon>
        <taxon>Eurotiales</taxon>
        <taxon>Trichocomaceae</taxon>
        <taxon>Rasamsonia</taxon>
    </lineage>
</organism>
<reference evidence="10 11" key="1">
    <citation type="submission" date="2015-04" db="EMBL/GenBank/DDBJ databases">
        <authorList>
            <person name="Heijne W.H."/>
            <person name="Fedorova N.D."/>
            <person name="Nierman W.C."/>
            <person name="Vollebregt A.W."/>
            <person name="Zhao Z."/>
            <person name="Wu L."/>
            <person name="Kumar M."/>
            <person name="Stam H."/>
            <person name="van den Berg M.A."/>
            <person name="Pel H.J."/>
        </authorList>
    </citation>
    <scope>NUCLEOTIDE SEQUENCE [LARGE SCALE GENOMIC DNA]</scope>
    <source>
        <strain evidence="10 11">CBS 393.64</strain>
    </source>
</reference>
<dbReference type="PROSITE" id="PS50011">
    <property type="entry name" value="PROTEIN_KINASE_DOM"/>
    <property type="match status" value="1"/>
</dbReference>
<sequence length="667" mass="75031">MAPRNEKSSLKRGRVSLDNDSQDQKKPRRSERISSQSGAKATTPVNKTYLPTPLTHHDSTTDVQKEVTATPAEGCHTPTSDEQPPAFSSPPGDTQTLSQFVYPPRGFADEVEDEAAEGVWGYLIPLDDKFGHALVLKKRSSCEPTEPGRSSGRNGNPANKSVKNSQRSGKTTETKISQNFPPSGFLIGRHPECDLVLNIPTISNRHCLIFNETRNGDAVAILEDLSSNGTFVNEAIVGRNKNRELEDGDEVTIVDEARFVFRYPRTRETSGFRQQYRILQQLGKGHFATVYLCVERATGTKYAVKVFERRQSESQRSQTDTLQQEIALLMSVNHPNVLCLKDTFDERDGAYLVLELAPEGELFNYIVRNQKLTESETRKVFIQLFEGLKYLHDRGIVHRDIKPENILLVDKNLNVKLADFGLAKIIGEDSFTTTFITLVSNQVDVAPEILEESRHRRYTKAVDIWSLGVVLYICLCGFPPFSDELYTPENPYTLAQQIKMGRFDYPSPYWDSVPDVALDLIDRMLTVDVTKRITVDECLEHPWITGKYPSVTDSTDGLVGAMGQLDFSKRKVERERTLLSSINNVEVSEIVEDDNSQVKVFRKNAAGKRVHNQPAKRSEQREPSPAANRAPEEFINMGGRGDPILFDDESTSRNVPTDLPHNVQQKK</sequence>
<dbReference type="Proteomes" id="UP000053958">
    <property type="component" value="Unassembled WGS sequence"/>
</dbReference>
<feature type="region of interest" description="Disordered" evidence="7">
    <location>
        <begin position="1"/>
        <end position="100"/>
    </location>
</feature>
<keyword evidence="3 6" id="KW-0067">ATP-binding</keyword>
<dbReference type="FunFam" id="1.10.510.10:FF:001380">
    <property type="entry name" value="Checkpoint kinase 2-like protein"/>
    <property type="match status" value="1"/>
</dbReference>
<feature type="compositionally biased region" description="Polar residues" evidence="7">
    <location>
        <begin position="151"/>
        <end position="181"/>
    </location>
</feature>
<dbReference type="Pfam" id="PF00498">
    <property type="entry name" value="FHA"/>
    <property type="match status" value="1"/>
</dbReference>
<dbReference type="InterPro" id="IPR017441">
    <property type="entry name" value="Protein_kinase_ATP_BS"/>
</dbReference>
<dbReference type="PROSITE" id="PS50006">
    <property type="entry name" value="FHA_DOMAIN"/>
    <property type="match status" value="1"/>
</dbReference>
<keyword evidence="10" id="KW-0808">Transferase</keyword>
<evidence type="ECO:0000256" key="7">
    <source>
        <dbReference type="SAM" id="MobiDB-lite"/>
    </source>
</evidence>
<evidence type="ECO:0000259" key="9">
    <source>
        <dbReference type="PROSITE" id="PS50011"/>
    </source>
</evidence>
<dbReference type="PROSITE" id="PS00108">
    <property type="entry name" value="PROTEIN_KINASE_ST"/>
    <property type="match status" value="1"/>
</dbReference>
<evidence type="ECO:0000313" key="10">
    <source>
        <dbReference type="EMBL" id="KKA21123.1"/>
    </source>
</evidence>
<dbReference type="GO" id="GO:0005634">
    <property type="term" value="C:nucleus"/>
    <property type="evidence" value="ECO:0007669"/>
    <property type="project" value="TreeGrafter"/>
</dbReference>
<proteinExistence type="inferred from homology"/>
<feature type="compositionally biased region" description="Basic and acidic residues" evidence="7">
    <location>
        <begin position="55"/>
        <end position="65"/>
    </location>
</feature>
<dbReference type="SUPFAM" id="SSF56112">
    <property type="entry name" value="Protein kinase-like (PK-like)"/>
    <property type="match status" value="1"/>
</dbReference>
<dbReference type="InterPro" id="IPR011009">
    <property type="entry name" value="Kinase-like_dom_sf"/>
</dbReference>
<feature type="domain" description="Protein kinase" evidence="9">
    <location>
        <begin position="276"/>
        <end position="544"/>
    </location>
</feature>
<dbReference type="GO" id="GO:0004683">
    <property type="term" value="F:calcium/calmodulin-dependent protein kinase activity"/>
    <property type="evidence" value="ECO:0007669"/>
    <property type="project" value="UniProtKB-EC"/>
</dbReference>
<dbReference type="PANTHER" id="PTHR44167:SF30">
    <property type="entry name" value="PHOSPHORYLASE KINASE"/>
    <property type="match status" value="1"/>
</dbReference>
<dbReference type="PANTHER" id="PTHR44167">
    <property type="entry name" value="OVARIAN-SPECIFIC SERINE/THREONINE-PROTEIN KINASE LOK-RELATED"/>
    <property type="match status" value="1"/>
</dbReference>
<name>A0A0F4YU31_RASE3</name>
<keyword evidence="2 6" id="KW-0547">Nucleotide-binding</keyword>
<feature type="region of interest" description="Disordered" evidence="7">
    <location>
        <begin position="140"/>
        <end position="181"/>
    </location>
</feature>
<keyword evidence="11" id="KW-1185">Reference proteome</keyword>
<protein>
    <submittedName>
        <fullName evidence="10">Calcium/calmodulin-dependent protein kinase</fullName>
        <ecNumber evidence="10">2.7.11.17</ecNumber>
    </submittedName>
</protein>
<dbReference type="SUPFAM" id="SSF49879">
    <property type="entry name" value="SMAD/FHA domain"/>
    <property type="match status" value="1"/>
</dbReference>
<dbReference type="Pfam" id="PF00069">
    <property type="entry name" value="Pkinase"/>
    <property type="match status" value="1"/>
</dbReference>
<dbReference type="SMART" id="SM00220">
    <property type="entry name" value="S_TKc"/>
    <property type="match status" value="1"/>
</dbReference>
<dbReference type="InterPro" id="IPR000719">
    <property type="entry name" value="Prot_kinase_dom"/>
</dbReference>
<keyword evidence="10" id="KW-0418">Kinase</keyword>
<dbReference type="Gene3D" id="1.10.510.10">
    <property type="entry name" value="Transferase(Phosphotransferase) domain 1"/>
    <property type="match status" value="1"/>
</dbReference>
<evidence type="ECO:0000256" key="3">
    <source>
        <dbReference type="ARBA" id="ARBA00022840"/>
    </source>
</evidence>
<dbReference type="GO" id="GO:0044773">
    <property type="term" value="P:mitotic DNA damage checkpoint signaling"/>
    <property type="evidence" value="ECO:0007669"/>
    <property type="project" value="TreeGrafter"/>
</dbReference>
<dbReference type="AlphaFoldDB" id="A0A0F4YU31"/>
<dbReference type="GO" id="GO:0106310">
    <property type="term" value="F:protein serine kinase activity"/>
    <property type="evidence" value="ECO:0007669"/>
    <property type="project" value="RHEA"/>
</dbReference>
<evidence type="ECO:0000256" key="1">
    <source>
        <dbReference type="ARBA" id="ARBA00005575"/>
    </source>
</evidence>
<evidence type="ECO:0000256" key="4">
    <source>
        <dbReference type="ARBA" id="ARBA00047899"/>
    </source>
</evidence>
<dbReference type="STRING" id="1408163.A0A0F4YU31"/>
<feature type="domain" description="FHA" evidence="8">
    <location>
        <begin position="185"/>
        <end position="237"/>
    </location>
</feature>
<feature type="binding site" evidence="6">
    <location>
        <position position="305"/>
    </location>
    <ligand>
        <name>ATP</name>
        <dbReference type="ChEBI" id="CHEBI:30616"/>
    </ligand>
</feature>
<dbReference type="InterPro" id="IPR008984">
    <property type="entry name" value="SMAD_FHA_dom_sf"/>
</dbReference>
<evidence type="ECO:0000256" key="6">
    <source>
        <dbReference type="PROSITE-ProRule" id="PRU10141"/>
    </source>
</evidence>
<dbReference type="Gene3D" id="2.60.200.20">
    <property type="match status" value="1"/>
</dbReference>
<dbReference type="PROSITE" id="PS00107">
    <property type="entry name" value="PROTEIN_KINASE_ATP"/>
    <property type="match status" value="1"/>
</dbReference>
<comment type="similarity">
    <text evidence="1">Belongs to the protein kinase superfamily. CAMK Ser/Thr protein kinase family. CHEK2 subfamily.</text>
</comment>
<dbReference type="OrthoDB" id="407410at2759"/>
<comment type="catalytic activity">
    <reaction evidence="4">
        <text>L-threonyl-[protein] + ATP = O-phospho-L-threonyl-[protein] + ADP + H(+)</text>
        <dbReference type="Rhea" id="RHEA:46608"/>
        <dbReference type="Rhea" id="RHEA-COMP:11060"/>
        <dbReference type="Rhea" id="RHEA-COMP:11605"/>
        <dbReference type="ChEBI" id="CHEBI:15378"/>
        <dbReference type="ChEBI" id="CHEBI:30013"/>
        <dbReference type="ChEBI" id="CHEBI:30616"/>
        <dbReference type="ChEBI" id="CHEBI:61977"/>
        <dbReference type="ChEBI" id="CHEBI:456216"/>
        <dbReference type="EC" id="2.7.11.1"/>
    </reaction>
</comment>
<dbReference type="SMART" id="SM00240">
    <property type="entry name" value="FHA"/>
    <property type="match status" value="1"/>
</dbReference>
<feature type="region of interest" description="Disordered" evidence="7">
    <location>
        <begin position="605"/>
        <end position="667"/>
    </location>
</feature>
<evidence type="ECO:0000313" key="11">
    <source>
        <dbReference type="Proteomes" id="UP000053958"/>
    </source>
</evidence>
<dbReference type="EC" id="2.7.11.17" evidence="10"/>
<gene>
    <name evidence="10" type="ORF">T310_4836</name>
</gene>
<dbReference type="FunFam" id="3.30.200.20:FF:000841">
    <property type="entry name" value="Checkpoint kinase 2-like protein"/>
    <property type="match status" value="1"/>
</dbReference>
<evidence type="ECO:0000259" key="8">
    <source>
        <dbReference type="PROSITE" id="PS50006"/>
    </source>
</evidence>
<comment type="catalytic activity">
    <reaction evidence="5">
        <text>L-seryl-[protein] + ATP = O-phospho-L-seryl-[protein] + ADP + H(+)</text>
        <dbReference type="Rhea" id="RHEA:17989"/>
        <dbReference type="Rhea" id="RHEA-COMP:9863"/>
        <dbReference type="Rhea" id="RHEA-COMP:11604"/>
        <dbReference type="ChEBI" id="CHEBI:15378"/>
        <dbReference type="ChEBI" id="CHEBI:29999"/>
        <dbReference type="ChEBI" id="CHEBI:30616"/>
        <dbReference type="ChEBI" id="CHEBI:83421"/>
        <dbReference type="ChEBI" id="CHEBI:456216"/>
        <dbReference type="EC" id="2.7.11.1"/>
    </reaction>
</comment>
<feature type="compositionally biased region" description="Polar residues" evidence="7">
    <location>
        <begin position="33"/>
        <end position="46"/>
    </location>
</feature>
<accession>A0A0F4YU31</accession>
<dbReference type="GO" id="GO:0005524">
    <property type="term" value="F:ATP binding"/>
    <property type="evidence" value="ECO:0007669"/>
    <property type="project" value="UniProtKB-UniRule"/>
</dbReference>
<comment type="caution">
    <text evidence="10">The sequence shown here is derived from an EMBL/GenBank/DDBJ whole genome shotgun (WGS) entry which is preliminary data.</text>
</comment>
<evidence type="ECO:0000256" key="2">
    <source>
        <dbReference type="ARBA" id="ARBA00022741"/>
    </source>
</evidence>
<dbReference type="GeneID" id="25317183"/>